<keyword evidence="7" id="KW-1185">Reference proteome</keyword>
<evidence type="ECO:0000256" key="2">
    <source>
        <dbReference type="ARBA" id="ARBA00022741"/>
    </source>
</evidence>
<dbReference type="AlphaFoldDB" id="A0A506TVH2"/>
<protein>
    <submittedName>
        <fullName evidence="6">ATP-grasp domain-containing protein</fullName>
    </submittedName>
</protein>
<evidence type="ECO:0000256" key="4">
    <source>
        <dbReference type="PROSITE-ProRule" id="PRU00409"/>
    </source>
</evidence>
<name>A0A506TVH2_9HYPH</name>
<reference evidence="6 7" key="1">
    <citation type="submission" date="2019-06" db="EMBL/GenBank/DDBJ databases">
        <authorList>
            <person name="Li M."/>
        </authorList>
    </citation>
    <scope>NUCLEOTIDE SEQUENCE [LARGE SCALE GENOMIC DNA]</scope>
    <source>
        <strain evidence="6 7">BGMRC6574</strain>
    </source>
</reference>
<dbReference type="PROSITE" id="PS00867">
    <property type="entry name" value="CPSASE_2"/>
    <property type="match status" value="1"/>
</dbReference>
<evidence type="ECO:0000256" key="3">
    <source>
        <dbReference type="ARBA" id="ARBA00022840"/>
    </source>
</evidence>
<dbReference type="InterPro" id="IPR052032">
    <property type="entry name" value="ATP-dep_AA_Ligase"/>
</dbReference>
<dbReference type="PROSITE" id="PS50975">
    <property type="entry name" value="ATP_GRASP"/>
    <property type="match status" value="1"/>
</dbReference>
<accession>A0A506TVH2</accession>
<keyword evidence="3 4" id="KW-0067">ATP-binding</keyword>
<feature type="domain" description="ATP-grasp" evidence="5">
    <location>
        <begin position="140"/>
        <end position="356"/>
    </location>
</feature>
<organism evidence="6 7">
    <name type="scientific">Pararhizobium mangrovi</name>
    <dbReference type="NCBI Taxonomy" id="2590452"/>
    <lineage>
        <taxon>Bacteria</taxon>
        <taxon>Pseudomonadati</taxon>
        <taxon>Pseudomonadota</taxon>
        <taxon>Alphaproteobacteria</taxon>
        <taxon>Hyphomicrobiales</taxon>
        <taxon>Rhizobiaceae</taxon>
        <taxon>Rhizobium/Agrobacterium group</taxon>
        <taxon>Pararhizobium</taxon>
    </lineage>
</organism>
<evidence type="ECO:0000313" key="7">
    <source>
        <dbReference type="Proteomes" id="UP000320314"/>
    </source>
</evidence>
<keyword evidence="2 4" id="KW-0547">Nucleotide-binding</keyword>
<dbReference type="PANTHER" id="PTHR43585">
    <property type="entry name" value="FUMIPYRROLE BIOSYNTHESIS PROTEIN C"/>
    <property type="match status" value="1"/>
</dbReference>
<dbReference type="GO" id="GO:0005524">
    <property type="term" value="F:ATP binding"/>
    <property type="evidence" value="ECO:0007669"/>
    <property type="project" value="UniProtKB-UniRule"/>
</dbReference>
<evidence type="ECO:0000313" key="6">
    <source>
        <dbReference type="EMBL" id="TPW26063.1"/>
    </source>
</evidence>
<dbReference type="Proteomes" id="UP000320314">
    <property type="component" value="Unassembled WGS sequence"/>
</dbReference>
<evidence type="ECO:0000256" key="1">
    <source>
        <dbReference type="ARBA" id="ARBA00022598"/>
    </source>
</evidence>
<dbReference type="EMBL" id="VHLH01000038">
    <property type="protein sequence ID" value="TPW26063.1"/>
    <property type="molecule type" value="Genomic_DNA"/>
</dbReference>
<dbReference type="OrthoDB" id="8441067at2"/>
<gene>
    <name evidence="6" type="ORF">FJU11_16360</name>
</gene>
<keyword evidence="1" id="KW-0436">Ligase</keyword>
<evidence type="ECO:0000259" key="5">
    <source>
        <dbReference type="PROSITE" id="PS50975"/>
    </source>
</evidence>
<dbReference type="InterPro" id="IPR005479">
    <property type="entry name" value="CPAse_ATP-bd"/>
</dbReference>
<proteinExistence type="predicted"/>
<sequence length="463" mass="52618">MSRAKRQRALSIRTRRAFRDPRAGRNTRERSVTKNIFVIGLNDYNLEKLKRLRGADDIAFHGLIDPAALYDTEVFDVPAMLAEAEEKLSAFDGSIDAIVGYMDFPVSTMLPILGEKFGVRHTSLEALLKCEHKYWSRVLQHEVIPENVPAFAAFDPFDEGALSKIGEAGLTFPFFVKPIKSSGSRLGFRIDSPEDFDYATRRLREDIGTISEPFNFLLDQANLPADIRAIDGQYCLAEQVIGGRQCTLEGYVKDGKVVPYAIVDSVRYPQVLSFFYYMYPSKLPDKVQAKMRELAVKVMEHVGFDQSGFNIEFFWDEVQDQIWLLEVNTRIAQAHCDLFEKVDGVSHQQIMVDVALGNEPDMPWGEGKYKVAGHFFYRVFFIDATITQVPSEEETADALRKVPDTIIRPQVHVGMRLSDLPEQDSYSYALCYVLIGASKQSTLLWNYEQVMKSLTFEFSDLAD</sequence>
<dbReference type="GO" id="GO:0046872">
    <property type="term" value="F:metal ion binding"/>
    <property type="evidence" value="ECO:0007669"/>
    <property type="project" value="InterPro"/>
</dbReference>
<dbReference type="InterPro" id="IPR011761">
    <property type="entry name" value="ATP-grasp"/>
</dbReference>
<dbReference type="Pfam" id="PF13535">
    <property type="entry name" value="ATP-grasp_4"/>
    <property type="match status" value="1"/>
</dbReference>
<dbReference type="Gene3D" id="3.30.470.20">
    <property type="entry name" value="ATP-grasp fold, B domain"/>
    <property type="match status" value="1"/>
</dbReference>
<comment type="caution">
    <text evidence="6">The sequence shown here is derived from an EMBL/GenBank/DDBJ whole genome shotgun (WGS) entry which is preliminary data.</text>
</comment>
<dbReference type="PANTHER" id="PTHR43585:SF2">
    <property type="entry name" value="ATP-GRASP ENZYME FSQD"/>
    <property type="match status" value="1"/>
</dbReference>
<dbReference type="SUPFAM" id="SSF56059">
    <property type="entry name" value="Glutathione synthetase ATP-binding domain-like"/>
    <property type="match status" value="1"/>
</dbReference>
<dbReference type="GO" id="GO:0016874">
    <property type="term" value="F:ligase activity"/>
    <property type="evidence" value="ECO:0007669"/>
    <property type="project" value="UniProtKB-KW"/>
</dbReference>